<evidence type="ECO:0000313" key="2">
    <source>
        <dbReference type="Proteomes" id="UP000631114"/>
    </source>
</evidence>
<evidence type="ECO:0000313" key="1">
    <source>
        <dbReference type="EMBL" id="KAF9589639.1"/>
    </source>
</evidence>
<comment type="caution">
    <text evidence="1">The sequence shown here is derived from an EMBL/GenBank/DDBJ whole genome shotgun (WGS) entry which is preliminary data.</text>
</comment>
<keyword evidence="2" id="KW-1185">Reference proteome</keyword>
<gene>
    <name evidence="1" type="ORF">IFM89_026641</name>
</gene>
<name>A0A835GZI4_9MAGN</name>
<proteinExistence type="predicted"/>
<dbReference type="AlphaFoldDB" id="A0A835GZI4"/>
<sequence>MYIGQISQIHPQWILWRPVPVRHGHGRALPEEVRLRGVQRLDRGFVGMERADGAGECGKASPNNVALKLAPCASAAQDANAAVSDVNMRVRDEPEVSMQFLRTKMPAEDTGLYPFGESMEDVMMCRRRVSAICGAFYE</sequence>
<accession>A0A835GZI4</accession>
<organism evidence="1 2">
    <name type="scientific">Coptis chinensis</name>
    <dbReference type="NCBI Taxonomy" id="261450"/>
    <lineage>
        <taxon>Eukaryota</taxon>
        <taxon>Viridiplantae</taxon>
        <taxon>Streptophyta</taxon>
        <taxon>Embryophyta</taxon>
        <taxon>Tracheophyta</taxon>
        <taxon>Spermatophyta</taxon>
        <taxon>Magnoliopsida</taxon>
        <taxon>Ranunculales</taxon>
        <taxon>Ranunculaceae</taxon>
        <taxon>Coptidoideae</taxon>
        <taxon>Coptis</taxon>
    </lineage>
</organism>
<dbReference type="Proteomes" id="UP000631114">
    <property type="component" value="Unassembled WGS sequence"/>
</dbReference>
<protein>
    <submittedName>
        <fullName evidence="1">Uncharacterized protein</fullName>
    </submittedName>
</protein>
<dbReference type="EMBL" id="JADFTS010000009">
    <property type="protein sequence ID" value="KAF9589639.1"/>
    <property type="molecule type" value="Genomic_DNA"/>
</dbReference>
<reference evidence="1 2" key="1">
    <citation type="submission" date="2020-10" db="EMBL/GenBank/DDBJ databases">
        <title>The Coptis chinensis genome and diversification of protoberbering-type alkaloids.</title>
        <authorList>
            <person name="Wang B."/>
            <person name="Shu S."/>
            <person name="Song C."/>
            <person name="Liu Y."/>
        </authorList>
    </citation>
    <scope>NUCLEOTIDE SEQUENCE [LARGE SCALE GENOMIC DNA]</scope>
    <source>
        <strain evidence="1">HL-2020</strain>
        <tissue evidence="1">Leaf</tissue>
    </source>
</reference>